<comment type="caution">
    <text evidence="1">The sequence shown here is derived from an EMBL/GenBank/DDBJ whole genome shotgun (WGS) entry which is preliminary data.</text>
</comment>
<sequence>MSFIASTFLVRIFNQMDKLKIILLFALLVVGANSVFAQSESKTSPVIITLDGPTRSIEEINPLVILSSDEYQGRFRFDILKQTKINPETIDSMNVIRGEEAIKQFGEFGKNGAIQIYLKENTYKDLPKEIQKLMVKIKE</sequence>
<evidence type="ECO:0000313" key="2">
    <source>
        <dbReference type="Proteomes" id="UP000294535"/>
    </source>
</evidence>
<reference evidence="1 2" key="1">
    <citation type="submission" date="2019-03" db="EMBL/GenBank/DDBJ databases">
        <title>Genomic Encyclopedia of Type Strains, Phase III (KMG-III): the genomes of soil and plant-associated and newly described type strains.</title>
        <authorList>
            <person name="Whitman W."/>
        </authorList>
    </citation>
    <scope>NUCLEOTIDE SEQUENCE [LARGE SCALE GENOMIC DNA]</scope>
    <source>
        <strain evidence="1 2">CECT 8446</strain>
    </source>
</reference>
<evidence type="ECO:0000313" key="1">
    <source>
        <dbReference type="EMBL" id="TDQ17286.1"/>
    </source>
</evidence>
<proteinExistence type="predicted"/>
<keyword evidence="2" id="KW-1185">Reference proteome</keyword>
<dbReference type="Proteomes" id="UP000294535">
    <property type="component" value="Unassembled WGS sequence"/>
</dbReference>
<dbReference type="EMBL" id="SNYF01000006">
    <property type="protein sequence ID" value="TDQ17286.1"/>
    <property type="molecule type" value="Genomic_DNA"/>
</dbReference>
<organism evidence="1 2">
    <name type="scientific">Algoriphagus boseongensis</name>
    <dbReference type="NCBI Taxonomy" id="1442587"/>
    <lineage>
        <taxon>Bacteria</taxon>
        <taxon>Pseudomonadati</taxon>
        <taxon>Bacteroidota</taxon>
        <taxon>Cytophagia</taxon>
        <taxon>Cytophagales</taxon>
        <taxon>Cyclobacteriaceae</taxon>
        <taxon>Algoriphagus</taxon>
    </lineage>
</organism>
<accession>A0A4R6T6V2</accession>
<evidence type="ECO:0008006" key="3">
    <source>
        <dbReference type="Google" id="ProtNLM"/>
    </source>
</evidence>
<dbReference type="AlphaFoldDB" id="A0A4R6T6V2"/>
<gene>
    <name evidence="1" type="ORF">DFQ04_1938</name>
</gene>
<protein>
    <recommendedName>
        <fullName evidence="3">TonB-dependent receptor-like protein</fullName>
    </recommendedName>
</protein>
<name>A0A4R6T6V2_9BACT</name>